<reference evidence="1 2" key="1">
    <citation type="journal article" date="2016" name="Mol. Biol. Evol.">
        <title>Comparative Genomics of Early-Diverging Mushroom-Forming Fungi Provides Insights into the Origins of Lignocellulose Decay Capabilities.</title>
        <authorList>
            <person name="Nagy L.G."/>
            <person name="Riley R."/>
            <person name="Tritt A."/>
            <person name="Adam C."/>
            <person name="Daum C."/>
            <person name="Floudas D."/>
            <person name="Sun H."/>
            <person name="Yadav J.S."/>
            <person name="Pangilinan J."/>
            <person name="Larsson K.H."/>
            <person name="Matsuura K."/>
            <person name="Barry K."/>
            <person name="Labutti K."/>
            <person name="Kuo R."/>
            <person name="Ohm R.A."/>
            <person name="Bhattacharya S.S."/>
            <person name="Shirouzu T."/>
            <person name="Yoshinaga Y."/>
            <person name="Martin F.M."/>
            <person name="Grigoriev I.V."/>
            <person name="Hibbett D.S."/>
        </authorList>
    </citation>
    <scope>NUCLEOTIDE SEQUENCE [LARGE SCALE GENOMIC DNA]</scope>
    <source>
        <strain evidence="1 2">HHB10207 ss-3</strain>
    </source>
</reference>
<dbReference type="EMBL" id="KV428210">
    <property type="protein sequence ID" value="KZT33913.1"/>
    <property type="molecule type" value="Genomic_DNA"/>
</dbReference>
<dbReference type="AlphaFoldDB" id="A0A165Z449"/>
<feature type="non-terminal residue" evidence="1">
    <location>
        <position position="1"/>
    </location>
</feature>
<sequence length="161" mass="17336">PAAANIALPASPDTELLPHIPQVAQMTFDAPPNAPVPLVPQLNIAVPHANPTRLWGYLNYIPEDPPRPLTPTVVDEEDLLERLAELEPVNPGETVNGEGTTAVGTQTAVAAPEHHAQPAAHAPQFLPAPPHLRGLTEEELNQLARKNNFAFCVLPQPRRLP</sequence>
<gene>
    <name evidence="1" type="ORF">SISSUDRAFT_1036680</name>
</gene>
<proteinExistence type="predicted"/>
<evidence type="ECO:0000313" key="2">
    <source>
        <dbReference type="Proteomes" id="UP000076798"/>
    </source>
</evidence>
<organism evidence="1 2">
    <name type="scientific">Sistotremastrum suecicum HHB10207 ss-3</name>
    <dbReference type="NCBI Taxonomy" id="1314776"/>
    <lineage>
        <taxon>Eukaryota</taxon>
        <taxon>Fungi</taxon>
        <taxon>Dikarya</taxon>
        <taxon>Basidiomycota</taxon>
        <taxon>Agaricomycotina</taxon>
        <taxon>Agaricomycetes</taxon>
        <taxon>Sistotremastrales</taxon>
        <taxon>Sistotremastraceae</taxon>
        <taxon>Sistotremastrum</taxon>
    </lineage>
</organism>
<evidence type="ECO:0000313" key="1">
    <source>
        <dbReference type="EMBL" id="KZT33913.1"/>
    </source>
</evidence>
<accession>A0A165Z449</accession>
<keyword evidence="2" id="KW-1185">Reference proteome</keyword>
<protein>
    <submittedName>
        <fullName evidence="1">Uncharacterized protein</fullName>
    </submittedName>
</protein>
<name>A0A165Z449_9AGAM</name>
<dbReference type="Proteomes" id="UP000076798">
    <property type="component" value="Unassembled WGS sequence"/>
</dbReference>